<gene>
    <name evidence="3" type="ORF">EVAR_82431_1</name>
</gene>
<name>A0A4C1YIA6_EUMVA</name>
<accession>A0A4C1YIA6</accession>
<reference evidence="3 4" key="1">
    <citation type="journal article" date="2019" name="Commun. Biol.">
        <title>The bagworm genome reveals a unique fibroin gene that provides high tensile strength.</title>
        <authorList>
            <person name="Kono N."/>
            <person name="Nakamura H."/>
            <person name="Ohtoshi R."/>
            <person name="Tomita M."/>
            <person name="Numata K."/>
            <person name="Arakawa K."/>
        </authorList>
    </citation>
    <scope>NUCLEOTIDE SEQUENCE [LARGE SCALE GENOMIC DNA]</scope>
</reference>
<comment type="caution">
    <text evidence="3">The sequence shown here is derived from an EMBL/GenBank/DDBJ whole genome shotgun (WGS) entry which is preliminary data.</text>
</comment>
<keyword evidence="1" id="KW-0175">Coiled coil</keyword>
<evidence type="ECO:0000313" key="4">
    <source>
        <dbReference type="Proteomes" id="UP000299102"/>
    </source>
</evidence>
<feature type="coiled-coil region" evidence="1">
    <location>
        <begin position="118"/>
        <end position="145"/>
    </location>
</feature>
<proteinExistence type="predicted"/>
<evidence type="ECO:0000313" key="3">
    <source>
        <dbReference type="EMBL" id="GBP75013.1"/>
    </source>
</evidence>
<feature type="compositionally biased region" description="Polar residues" evidence="2">
    <location>
        <begin position="98"/>
        <end position="108"/>
    </location>
</feature>
<feature type="region of interest" description="Disordered" evidence="2">
    <location>
        <begin position="1"/>
        <end position="47"/>
    </location>
</feature>
<protein>
    <submittedName>
        <fullName evidence="3">Uncharacterized protein</fullName>
    </submittedName>
</protein>
<dbReference type="OrthoDB" id="10022108at2759"/>
<evidence type="ECO:0000256" key="1">
    <source>
        <dbReference type="SAM" id="Coils"/>
    </source>
</evidence>
<feature type="compositionally biased region" description="Low complexity" evidence="2">
    <location>
        <begin position="81"/>
        <end position="93"/>
    </location>
</feature>
<dbReference type="Proteomes" id="UP000299102">
    <property type="component" value="Unassembled WGS sequence"/>
</dbReference>
<organism evidence="3 4">
    <name type="scientific">Eumeta variegata</name>
    <name type="common">Bagworm moth</name>
    <name type="synonym">Eumeta japonica</name>
    <dbReference type="NCBI Taxonomy" id="151549"/>
    <lineage>
        <taxon>Eukaryota</taxon>
        <taxon>Metazoa</taxon>
        <taxon>Ecdysozoa</taxon>
        <taxon>Arthropoda</taxon>
        <taxon>Hexapoda</taxon>
        <taxon>Insecta</taxon>
        <taxon>Pterygota</taxon>
        <taxon>Neoptera</taxon>
        <taxon>Endopterygota</taxon>
        <taxon>Lepidoptera</taxon>
        <taxon>Glossata</taxon>
        <taxon>Ditrysia</taxon>
        <taxon>Tineoidea</taxon>
        <taxon>Psychidae</taxon>
        <taxon>Oiketicinae</taxon>
        <taxon>Eumeta</taxon>
    </lineage>
</organism>
<dbReference type="AlphaFoldDB" id="A0A4C1YIA6"/>
<keyword evidence="4" id="KW-1185">Reference proteome</keyword>
<dbReference type="EMBL" id="BGZK01001232">
    <property type="protein sequence ID" value="GBP75013.1"/>
    <property type="molecule type" value="Genomic_DNA"/>
</dbReference>
<evidence type="ECO:0000256" key="2">
    <source>
        <dbReference type="SAM" id="MobiDB-lite"/>
    </source>
</evidence>
<sequence>MTKRVAETAPHGTRCLPPPKGRKGGGRQVGNGRTGKRKAESGGKLAKPATMTLHRCRDRRRHRKVPSSRLRWVSLKDEICRPSPSASTSTRPPIQSPAPRSQECSTKTGETTVVNRAAVKITALAREAKDELEALRNISREVKASVCEKLQCIVGLTLRLEESRSRHILEVERERAKRLRGLATLRWPRGDCKRRRSTTSTDV</sequence>
<feature type="region of interest" description="Disordered" evidence="2">
    <location>
        <begin position="81"/>
        <end position="108"/>
    </location>
</feature>